<dbReference type="Proteomes" id="UP000219897">
    <property type="component" value="Unassembled WGS sequence"/>
</dbReference>
<dbReference type="AlphaFoldDB" id="A0ABD6RT91"/>
<comment type="caution">
    <text evidence="1">The sequence shown here is derived from an EMBL/GenBank/DDBJ whole genome shotgun (WGS) entry which is preliminary data.</text>
</comment>
<proteinExistence type="predicted"/>
<evidence type="ECO:0000313" key="2">
    <source>
        <dbReference type="Proteomes" id="UP000219897"/>
    </source>
</evidence>
<accession>A0ABD6RT91</accession>
<evidence type="ECO:0000313" key="1">
    <source>
        <dbReference type="EMBL" id="PER34842.1"/>
    </source>
</evidence>
<feature type="non-terminal residue" evidence="1">
    <location>
        <position position="82"/>
    </location>
</feature>
<protein>
    <recommendedName>
        <fullName evidence="3">NfeD-like C-terminal domain-containing protein</fullName>
    </recommendedName>
</protein>
<dbReference type="Gene3D" id="2.60.40.3110">
    <property type="match status" value="1"/>
</dbReference>
<evidence type="ECO:0008006" key="3">
    <source>
        <dbReference type="Google" id="ProtNLM"/>
    </source>
</evidence>
<reference evidence="1 2" key="1">
    <citation type="submission" date="2017-09" db="EMBL/GenBank/DDBJ databases">
        <title>Large-scale bioinformatics analysis of Bacillus genomes uncovers conserved roles of natural products in bacterial physiology.</title>
        <authorList>
            <consortium name="Agbiome Team Llc"/>
            <person name="Bleich R.M."/>
            <person name="Kirk G.J."/>
            <person name="Santa Maria K.C."/>
            <person name="Allen S.E."/>
            <person name="Farag S."/>
            <person name="Shank E.A."/>
            <person name="Bowers A."/>
        </authorList>
    </citation>
    <scope>NUCLEOTIDE SEQUENCE [LARGE SCALE GENOMIC DNA]</scope>
    <source>
        <strain evidence="1 2">AFS005140</strain>
    </source>
</reference>
<gene>
    <name evidence="1" type="ORF">CN495_35960</name>
</gene>
<dbReference type="EMBL" id="NTYF01000298">
    <property type="protein sequence ID" value="PER34842.1"/>
    <property type="molecule type" value="Genomic_DNA"/>
</dbReference>
<feature type="non-terminal residue" evidence="1">
    <location>
        <position position="1"/>
    </location>
</feature>
<organism evidence="1 2">
    <name type="scientific">Bacillus thuringiensis</name>
    <dbReference type="NCBI Taxonomy" id="1428"/>
    <lineage>
        <taxon>Bacteria</taxon>
        <taxon>Bacillati</taxon>
        <taxon>Bacillota</taxon>
        <taxon>Bacilli</taxon>
        <taxon>Bacillales</taxon>
        <taxon>Bacillaceae</taxon>
        <taxon>Bacillus</taxon>
        <taxon>Bacillus cereus group</taxon>
    </lineage>
</organism>
<name>A0ABD6RT91_BACTU</name>
<sequence>SQATEVIVKERLAAPTINDYYSTEVFARGTAPGASRVGIYVNGVLVRTTAVNANGSYEIYTGDIVLLRTVGNIFEVVAIDAE</sequence>